<dbReference type="InterPro" id="IPR000825">
    <property type="entry name" value="SUF_FeS_clus_asmbl_SufBD_core"/>
</dbReference>
<dbReference type="PANTHER" id="PTHR30508">
    <property type="entry name" value="FES CLUSTER ASSEMBLY PROTEIN SUF"/>
    <property type="match status" value="1"/>
</dbReference>
<dbReference type="PANTHER" id="PTHR30508:SF1">
    <property type="entry name" value="UPF0051 PROTEIN ABCI8, CHLOROPLASTIC-RELATED"/>
    <property type="match status" value="1"/>
</dbReference>
<evidence type="ECO:0000259" key="3">
    <source>
        <dbReference type="Pfam" id="PF19295"/>
    </source>
</evidence>
<dbReference type="InterPro" id="IPR045595">
    <property type="entry name" value="SufBD_N"/>
</dbReference>
<keyword evidence="5" id="KW-1185">Reference proteome</keyword>
<accession>A0ABS1E2H5</accession>
<comment type="similarity">
    <text evidence="1">Belongs to the iron-sulfur cluster assembly SufBD family.</text>
</comment>
<evidence type="ECO:0000256" key="1">
    <source>
        <dbReference type="ARBA" id="ARBA00043967"/>
    </source>
</evidence>
<evidence type="ECO:0000313" key="4">
    <source>
        <dbReference type="EMBL" id="MBK1725896.1"/>
    </source>
</evidence>
<evidence type="ECO:0000313" key="5">
    <source>
        <dbReference type="Proteomes" id="UP000738126"/>
    </source>
</evidence>
<evidence type="ECO:0000259" key="2">
    <source>
        <dbReference type="Pfam" id="PF01458"/>
    </source>
</evidence>
<dbReference type="RefSeq" id="WP_200256489.1">
    <property type="nucleotide sequence ID" value="NZ_NRSH01000014.1"/>
</dbReference>
<feature type="domain" description="SUF system FeS cluster assembly SufBD N-terminal" evidence="3">
    <location>
        <begin position="143"/>
        <end position="203"/>
    </location>
</feature>
<feature type="domain" description="SUF system FeS cluster assembly SufBD core" evidence="2">
    <location>
        <begin position="214"/>
        <end position="454"/>
    </location>
</feature>
<name>A0ABS1E2H5_9GAMM</name>
<sequence>MPESAQTTLARWAQASYEAGFETPVAEEVVPPGLNEETVRLISRKQGEPQWMLDWRLAAYRRWTEAAWPRWSSLTLPEIDFQAISYYAAPEQGAGEALDPRLIETYERLGIPLREPAQQGGSGSPRTAVHAIFDAAPVATTGQAELARYGIVFCSLAAAVQQYPELVRRHLGSVVPPADNPFAALNAAVFAGGTFVYIPEGVECPLHLSAYLRLNARCAGQFERTLIIAERGSTVSFLEGCTAPRREECQLHASVAELVARDGARIDYTTVQNWYPGDEHGQGGVFTFDTKRGLCAGDRSRIRWVQAETGAALNWKYPGCVLRGDEAVGEFYSVTLTRGYQQADTGTKMIHQGRNTRSHIVAKGIAADRGQQSYRGLVSVHPEAERARNYSQCDSMLMGAECAAHTFPYIDTQSTTAQVEHEATISRISDAQLFYCKQRGIGEEDAVSMIVSGFCKEVLQRLPAPFAAEAQRLLNLPLDQSVG</sequence>
<organism evidence="4 5">
    <name type="scientific">Halorhodospira neutriphila</name>
    <dbReference type="NCBI Taxonomy" id="168379"/>
    <lineage>
        <taxon>Bacteria</taxon>
        <taxon>Pseudomonadati</taxon>
        <taxon>Pseudomonadota</taxon>
        <taxon>Gammaproteobacteria</taxon>
        <taxon>Chromatiales</taxon>
        <taxon>Ectothiorhodospiraceae</taxon>
        <taxon>Halorhodospira</taxon>
    </lineage>
</organism>
<dbReference type="Pfam" id="PF01458">
    <property type="entry name" value="SUFBD_core"/>
    <property type="match status" value="1"/>
</dbReference>
<dbReference type="InterPro" id="IPR055346">
    <property type="entry name" value="Fe-S_cluster_assembly_SufBD"/>
</dbReference>
<dbReference type="InterPro" id="IPR010231">
    <property type="entry name" value="SUF_FeS_clus_asmbl_SufB"/>
</dbReference>
<dbReference type="Pfam" id="PF19295">
    <property type="entry name" value="SufBD_N"/>
    <property type="match status" value="1"/>
</dbReference>
<dbReference type="NCBIfam" id="NF008773">
    <property type="entry name" value="PRK11814.1"/>
    <property type="match status" value="1"/>
</dbReference>
<reference evidence="4 5" key="1">
    <citation type="journal article" date="2020" name="Microorganisms">
        <title>Osmotic Adaptation and Compatible Solute Biosynthesis of Phototrophic Bacteria as Revealed from Genome Analyses.</title>
        <authorList>
            <person name="Imhoff J.F."/>
            <person name="Rahn T."/>
            <person name="Kunzel S."/>
            <person name="Keller A."/>
            <person name="Neulinger S.C."/>
        </authorList>
    </citation>
    <scope>NUCLEOTIDE SEQUENCE [LARGE SCALE GENOMIC DNA]</scope>
    <source>
        <strain evidence="4 5">DSM 15116</strain>
    </source>
</reference>
<dbReference type="EMBL" id="NRSH01000014">
    <property type="protein sequence ID" value="MBK1725896.1"/>
    <property type="molecule type" value="Genomic_DNA"/>
</dbReference>
<protein>
    <submittedName>
        <fullName evidence="4">Fe-S cluster assembly protein SufB</fullName>
    </submittedName>
</protein>
<dbReference type="NCBIfam" id="TIGR01980">
    <property type="entry name" value="sufB"/>
    <property type="match status" value="1"/>
</dbReference>
<dbReference type="Proteomes" id="UP000738126">
    <property type="component" value="Unassembled WGS sequence"/>
</dbReference>
<dbReference type="InterPro" id="IPR037284">
    <property type="entry name" value="SUF_FeS_clus_asmbl_SufBD_sf"/>
</dbReference>
<dbReference type="SUPFAM" id="SSF101960">
    <property type="entry name" value="Stabilizer of iron transporter SufD"/>
    <property type="match status" value="1"/>
</dbReference>
<comment type="caution">
    <text evidence="4">The sequence shown here is derived from an EMBL/GenBank/DDBJ whole genome shotgun (WGS) entry which is preliminary data.</text>
</comment>
<proteinExistence type="inferred from homology"/>
<gene>
    <name evidence="4" type="ORF">CKO13_02450</name>
</gene>